<name>A0A6J7VPC4_9CAUD</name>
<sequence length="83" mass="9395">MVALVYRGKRTSAFQILEAAARPEGARAEHTGPMRGNKNTLDWFASEGLVEKTPRYSWRDYDRYHATAKGREALEKAELEVPA</sequence>
<protein>
    <submittedName>
        <fullName evidence="1">Uncharacterized protein</fullName>
    </submittedName>
</protein>
<organism evidence="1">
    <name type="scientific">uncultured Caudovirales phage</name>
    <dbReference type="NCBI Taxonomy" id="2100421"/>
    <lineage>
        <taxon>Viruses</taxon>
        <taxon>Duplodnaviria</taxon>
        <taxon>Heunggongvirae</taxon>
        <taxon>Uroviricota</taxon>
        <taxon>Caudoviricetes</taxon>
        <taxon>Peduoviridae</taxon>
        <taxon>Maltschvirus</taxon>
        <taxon>Maltschvirus maltsch</taxon>
    </lineage>
</organism>
<dbReference type="EMBL" id="LR798191">
    <property type="protein sequence ID" value="CAB5079561.1"/>
    <property type="molecule type" value="Genomic_DNA"/>
</dbReference>
<reference evidence="1" key="1">
    <citation type="submission" date="2020-05" db="EMBL/GenBank/DDBJ databases">
        <authorList>
            <person name="Chiriac C."/>
            <person name="Salcher M."/>
            <person name="Ghai R."/>
            <person name="Kavagutti S V."/>
        </authorList>
    </citation>
    <scope>NUCLEOTIDE SEQUENCE</scope>
</reference>
<evidence type="ECO:0000313" key="1">
    <source>
        <dbReference type="EMBL" id="CAB5079561.1"/>
    </source>
</evidence>
<proteinExistence type="predicted"/>
<gene>
    <name evidence="1" type="ORF">UFOVP143_28</name>
</gene>
<accession>A0A6J7VPC4</accession>